<keyword evidence="4" id="KW-1185">Reference proteome</keyword>
<dbReference type="PRINTS" id="PR00300">
    <property type="entry name" value="CLPPROTEASEA"/>
</dbReference>
<feature type="domain" description="AAA+ ATPase" evidence="2">
    <location>
        <begin position="8"/>
        <end position="139"/>
    </location>
</feature>
<dbReference type="GO" id="GO:0005524">
    <property type="term" value="F:ATP binding"/>
    <property type="evidence" value="ECO:0007669"/>
    <property type="project" value="InterPro"/>
</dbReference>
<dbReference type="Proteomes" id="UP000824782">
    <property type="component" value="Unassembled WGS sequence"/>
</dbReference>
<dbReference type="Pfam" id="PF06309">
    <property type="entry name" value="Torsin"/>
    <property type="match status" value="1"/>
</dbReference>
<dbReference type="InterPro" id="IPR001270">
    <property type="entry name" value="ClpA/B"/>
</dbReference>
<dbReference type="InterPro" id="IPR027417">
    <property type="entry name" value="P-loop_NTPase"/>
</dbReference>
<dbReference type="SUPFAM" id="SSF52540">
    <property type="entry name" value="P-loop containing nucleoside triphosphate hydrolases"/>
    <property type="match status" value="1"/>
</dbReference>
<dbReference type="Gene3D" id="3.40.50.300">
    <property type="entry name" value="P-loop containing nucleotide triphosphate hydrolases"/>
    <property type="match status" value="1"/>
</dbReference>
<dbReference type="SMART" id="SM00382">
    <property type="entry name" value="AAA"/>
    <property type="match status" value="1"/>
</dbReference>
<dbReference type="AlphaFoldDB" id="A0AAV7A4S3"/>
<dbReference type="InterPro" id="IPR003593">
    <property type="entry name" value="AAA+_ATPase"/>
</dbReference>
<dbReference type="Pfam" id="PF21376">
    <property type="entry name" value="TOR1A_C"/>
    <property type="match status" value="1"/>
</dbReference>
<proteinExistence type="inferred from homology"/>
<dbReference type="EMBL" id="WNYA01000010">
    <property type="protein sequence ID" value="KAG8554849.1"/>
    <property type="molecule type" value="Genomic_DNA"/>
</dbReference>
<dbReference type="GO" id="GO:0016887">
    <property type="term" value="F:ATP hydrolysis activity"/>
    <property type="evidence" value="ECO:0007669"/>
    <property type="project" value="InterPro"/>
</dbReference>
<evidence type="ECO:0000259" key="2">
    <source>
        <dbReference type="SMART" id="SM00382"/>
    </source>
</evidence>
<dbReference type="PANTHER" id="PTHR10760:SF2">
    <property type="entry name" value="LD13476P-RELATED"/>
    <property type="match status" value="1"/>
</dbReference>
<organism evidence="3 4">
    <name type="scientific">Engystomops pustulosus</name>
    <name type="common">Tungara frog</name>
    <name type="synonym">Physalaemus pustulosus</name>
    <dbReference type="NCBI Taxonomy" id="76066"/>
    <lineage>
        <taxon>Eukaryota</taxon>
        <taxon>Metazoa</taxon>
        <taxon>Chordata</taxon>
        <taxon>Craniata</taxon>
        <taxon>Vertebrata</taxon>
        <taxon>Euteleostomi</taxon>
        <taxon>Amphibia</taxon>
        <taxon>Batrachia</taxon>
        <taxon>Anura</taxon>
        <taxon>Neobatrachia</taxon>
        <taxon>Hyloidea</taxon>
        <taxon>Leptodactylidae</taxon>
        <taxon>Leiuperinae</taxon>
        <taxon>Engystomops</taxon>
    </lineage>
</organism>
<evidence type="ECO:0000313" key="3">
    <source>
        <dbReference type="EMBL" id="KAG8554849.1"/>
    </source>
</evidence>
<protein>
    <recommendedName>
        <fullName evidence="2">AAA+ ATPase domain-containing protein</fullName>
    </recommendedName>
</protein>
<accession>A0AAV7A4S3</accession>
<name>A0AAV7A4S3_ENGPU</name>
<feature type="non-terminal residue" evidence="3">
    <location>
        <position position="241"/>
    </location>
</feature>
<evidence type="ECO:0000256" key="1">
    <source>
        <dbReference type="ARBA" id="ARBA00006235"/>
    </source>
</evidence>
<evidence type="ECO:0000313" key="4">
    <source>
        <dbReference type="Proteomes" id="UP000824782"/>
    </source>
</evidence>
<dbReference type="GO" id="GO:0005737">
    <property type="term" value="C:cytoplasm"/>
    <property type="evidence" value="ECO:0007669"/>
    <property type="project" value="UniProtKB-ARBA"/>
</dbReference>
<dbReference type="InterPro" id="IPR010448">
    <property type="entry name" value="Torsin"/>
</dbReference>
<comment type="caution">
    <text evidence="3">The sequence shown here is derived from an EMBL/GenBank/DDBJ whole genome shotgun (WGS) entry which is preliminary data.</text>
</comment>
<comment type="similarity">
    <text evidence="1">Belongs to the ClpA/ClpB family. Torsin subfamily.</text>
</comment>
<reference evidence="3" key="1">
    <citation type="thesis" date="2020" institute="ProQuest LLC" country="789 East Eisenhower Parkway, Ann Arbor, MI, USA">
        <title>Comparative Genomics and Chromosome Evolution.</title>
        <authorList>
            <person name="Mudd A.B."/>
        </authorList>
    </citation>
    <scope>NUCLEOTIDE SEQUENCE</scope>
    <source>
        <strain evidence="3">237g6f4</strain>
        <tissue evidence="3">Blood</tissue>
    </source>
</reference>
<dbReference type="InterPro" id="IPR049337">
    <property type="entry name" value="TOR1A_C"/>
</dbReference>
<gene>
    <name evidence="3" type="ORF">GDO81_003917</name>
</gene>
<dbReference type="PANTHER" id="PTHR10760">
    <property type="entry name" value="TORSIN"/>
    <property type="match status" value="1"/>
</dbReference>
<sequence>MQNEDRVKPLVLSFHGLTGSGKSYTARILAKHFNPMGLDSKFVHKIVTTLSFPHESEVKTYKDQLHAWIRGNVSRCERSLFIFEDVNKMHPELLHSLRPYLDYHDKIDGVSYRKCIFIFTSDTGANVISDYALEVRSQGKRRKEIKLFDVQRILTSHLLKARNSEFYDCDLIKNKVIDIFVPFLPLDLKHVKMCVRAELERQERTEDEEFVSRVVEEMDYYPKGEKVYCKNGCKNVHVRVD</sequence>
<dbReference type="GO" id="GO:0012505">
    <property type="term" value="C:endomembrane system"/>
    <property type="evidence" value="ECO:0007669"/>
    <property type="project" value="UniProtKB-ARBA"/>
</dbReference>